<dbReference type="InterPro" id="IPR025392">
    <property type="entry name" value="DUF4124"/>
</dbReference>
<evidence type="ECO:0000259" key="3">
    <source>
        <dbReference type="Pfam" id="PF13511"/>
    </source>
</evidence>
<evidence type="ECO:0000256" key="1">
    <source>
        <dbReference type="SAM" id="MobiDB-lite"/>
    </source>
</evidence>
<reference evidence="5" key="1">
    <citation type="journal article" date="2019" name="Int. J. Syst. Evol. Microbiol.">
        <title>The Global Catalogue of Microorganisms (GCM) 10K type strain sequencing project: providing services to taxonomists for standard genome sequencing and annotation.</title>
        <authorList>
            <consortium name="The Broad Institute Genomics Platform"/>
            <consortium name="The Broad Institute Genome Sequencing Center for Infectious Disease"/>
            <person name="Wu L."/>
            <person name="Ma J."/>
        </authorList>
    </citation>
    <scope>NUCLEOTIDE SEQUENCE [LARGE SCALE GENOMIC DNA]</scope>
    <source>
        <strain evidence="5">KCTC 52168</strain>
    </source>
</reference>
<comment type="caution">
    <text evidence="4">The sequence shown here is derived from an EMBL/GenBank/DDBJ whole genome shotgun (WGS) entry which is preliminary data.</text>
</comment>
<feature type="chain" id="PRO_5045966196" evidence="2">
    <location>
        <begin position="23"/>
        <end position="172"/>
    </location>
</feature>
<feature type="compositionally biased region" description="Basic and acidic residues" evidence="1">
    <location>
        <begin position="64"/>
        <end position="80"/>
    </location>
</feature>
<feature type="region of interest" description="Disordered" evidence="1">
    <location>
        <begin position="36"/>
        <end position="112"/>
    </location>
</feature>
<keyword evidence="5" id="KW-1185">Reference proteome</keyword>
<feature type="domain" description="DUF4124" evidence="3">
    <location>
        <begin position="12"/>
        <end position="68"/>
    </location>
</feature>
<accession>A0ABV7GZU2</accession>
<keyword evidence="2" id="KW-0732">Signal</keyword>
<feature type="compositionally biased region" description="Low complexity" evidence="1">
    <location>
        <begin position="81"/>
        <end position="112"/>
    </location>
</feature>
<evidence type="ECO:0000313" key="5">
    <source>
        <dbReference type="Proteomes" id="UP001595556"/>
    </source>
</evidence>
<dbReference type="Proteomes" id="UP001595556">
    <property type="component" value="Unassembled WGS sequence"/>
</dbReference>
<feature type="compositionally biased region" description="Basic and acidic residues" evidence="1">
    <location>
        <begin position="128"/>
        <end position="172"/>
    </location>
</feature>
<dbReference type="Pfam" id="PF13511">
    <property type="entry name" value="DUF4124"/>
    <property type="match status" value="1"/>
</dbReference>
<proteinExistence type="predicted"/>
<feature type="signal peptide" evidence="2">
    <location>
        <begin position="1"/>
        <end position="22"/>
    </location>
</feature>
<dbReference type="EMBL" id="JBHRTI010000001">
    <property type="protein sequence ID" value="MFC3146053.1"/>
    <property type="molecule type" value="Genomic_DNA"/>
</dbReference>
<organism evidence="4 5">
    <name type="scientific">Piscinibacterium candidicorallinum</name>
    <dbReference type="NCBI Taxonomy" id="1793872"/>
    <lineage>
        <taxon>Bacteria</taxon>
        <taxon>Pseudomonadati</taxon>
        <taxon>Pseudomonadota</taxon>
        <taxon>Betaproteobacteria</taxon>
        <taxon>Burkholderiales</taxon>
        <taxon>Piscinibacterium</taxon>
    </lineage>
</organism>
<evidence type="ECO:0000313" key="4">
    <source>
        <dbReference type="EMBL" id="MFC3146053.1"/>
    </source>
</evidence>
<evidence type="ECO:0000256" key="2">
    <source>
        <dbReference type="SAM" id="SignalP"/>
    </source>
</evidence>
<sequence>MATIRPSFAALALLLIAQCAAAQTIYKCTRPDGKVEFTDQPCQNSGSSGKPLDVRPALPADAKAAQEARERAQRDAERARAASAGPAPAPAALNAGTPTAAPSTAGAKPAAAAIPDDQTLIAQCEAARGVDCRDPKTLQRLREEATPKSAEERREERRRLDEEEARRKSNPR</sequence>
<gene>
    <name evidence="4" type="ORF">ACFOEN_00195</name>
</gene>
<protein>
    <submittedName>
        <fullName evidence="4">DUF4124 domain-containing protein</fullName>
    </submittedName>
</protein>
<name>A0ABV7GZU2_9BURK</name>
<feature type="region of interest" description="Disordered" evidence="1">
    <location>
        <begin position="126"/>
        <end position="172"/>
    </location>
</feature>